<accession>A0ABQ5IN86</accession>
<sequence length="687" mass="78364">MSWFSRCSWCGGPFNGGNCRQCTNVSFGDEFVRNPDPISNDETPDFSYPPSQPQTSSFDQFHCFGCGDPLEDGVRCQQCTCKWCGYNLKGGFCLFCASRDGNSSIDAPNPNSFNDPPNVFTHPPQPQYESYSCELCGNDAHYGYDCPPRVPLVYEQEPCYNQNFSDNYYPQNSPSFPQQYLCCENCGGPHESFQCQPMNQNYFEPNSNYSGFDRPSQYPIDQSPPQEMSIQDMELQKQQYLEEMQSISNQIHIKDYRNERIDIHYRRECEIKIDELKAKFNKMSIEINKITKEKELRQREQERTMPLSEIISQLPPSVVITTSPPVLPTMEPEDSLIIGNEELSTIPKNESDEFIKSSFEDLVPIPSASEDTSESDSECDLPSCDDFNPINILEGKSVTFSNPFFDSNEDFTSSDNESLSDEDVPEDKVKIYSNPLFEFDDEYISSNVNPLFDEVLENIESKDSYVSNMDDPTLLVTPLFDANEDECFDTGGDINEIDAFLDIDVPTDIKDGYHDSEGDIIYLESLLINDTIPNLPPKVFLGHDPKSLNNEPDNLKSMVKVFDPGILEKKISPTYVRLPFEDRHYLSLTYVIRIFLPHLTYSMDSSLHLSSESEDTIFDPDISAFYFSSLEPVASHRSGTFMRFNVYLNILNESTMEDCPDYEDSRARGFVHRSLDLQSLACLYMGI</sequence>
<evidence type="ECO:0000313" key="4">
    <source>
        <dbReference type="Proteomes" id="UP001151760"/>
    </source>
</evidence>
<evidence type="ECO:0000313" key="3">
    <source>
        <dbReference type="EMBL" id="GJU00749.1"/>
    </source>
</evidence>
<evidence type="ECO:0008006" key="5">
    <source>
        <dbReference type="Google" id="ProtNLM"/>
    </source>
</evidence>
<comment type="caution">
    <text evidence="3">The sequence shown here is derived from an EMBL/GenBank/DDBJ whole genome shotgun (WGS) entry which is preliminary data.</text>
</comment>
<dbReference type="EMBL" id="BQNB010020894">
    <property type="protein sequence ID" value="GJU00749.1"/>
    <property type="molecule type" value="Genomic_DNA"/>
</dbReference>
<protein>
    <recommendedName>
        <fullName evidence="5">CCHC-type domain-containing protein</fullName>
    </recommendedName>
</protein>
<reference evidence="3" key="1">
    <citation type="journal article" date="2022" name="Int. J. Mol. Sci.">
        <title>Draft Genome of Tanacetum Coccineum: Genomic Comparison of Closely Related Tanacetum-Family Plants.</title>
        <authorList>
            <person name="Yamashiro T."/>
            <person name="Shiraishi A."/>
            <person name="Nakayama K."/>
            <person name="Satake H."/>
        </authorList>
    </citation>
    <scope>NUCLEOTIDE SEQUENCE</scope>
</reference>
<evidence type="ECO:0000256" key="2">
    <source>
        <dbReference type="SAM" id="MobiDB-lite"/>
    </source>
</evidence>
<dbReference type="Proteomes" id="UP001151760">
    <property type="component" value="Unassembled WGS sequence"/>
</dbReference>
<keyword evidence="4" id="KW-1185">Reference proteome</keyword>
<organism evidence="3 4">
    <name type="scientific">Tanacetum coccineum</name>
    <dbReference type="NCBI Taxonomy" id="301880"/>
    <lineage>
        <taxon>Eukaryota</taxon>
        <taxon>Viridiplantae</taxon>
        <taxon>Streptophyta</taxon>
        <taxon>Embryophyta</taxon>
        <taxon>Tracheophyta</taxon>
        <taxon>Spermatophyta</taxon>
        <taxon>Magnoliopsida</taxon>
        <taxon>eudicotyledons</taxon>
        <taxon>Gunneridae</taxon>
        <taxon>Pentapetalae</taxon>
        <taxon>asterids</taxon>
        <taxon>campanulids</taxon>
        <taxon>Asterales</taxon>
        <taxon>Asteraceae</taxon>
        <taxon>Asteroideae</taxon>
        <taxon>Anthemideae</taxon>
        <taxon>Anthemidinae</taxon>
        <taxon>Tanacetum</taxon>
    </lineage>
</organism>
<reference evidence="3" key="2">
    <citation type="submission" date="2022-01" db="EMBL/GenBank/DDBJ databases">
        <authorList>
            <person name="Yamashiro T."/>
            <person name="Shiraishi A."/>
            <person name="Satake H."/>
            <person name="Nakayama K."/>
        </authorList>
    </citation>
    <scope>NUCLEOTIDE SEQUENCE</scope>
</reference>
<name>A0ABQ5IN86_9ASTR</name>
<keyword evidence="1" id="KW-0175">Coiled coil</keyword>
<feature type="region of interest" description="Disordered" evidence="2">
    <location>
        <begin position="34"/>
        <end position="53"/>
    </location>
</feature>
<gene>
    <name evidence="3" type="ORF">Tco_1111087</name>
</gene>
<proteinExistence type="predicted"/>
<evidence type="ECO:0000256" key="1">
    <source>
        <dbReference type="SAM" id="Coils"/>
    </source>
</evidence>
<feature type="coiled-coil region" evidence="1">
    <location>
        <begin position="230"/>
        <end position="293"/>
    </location>
</feature>